<dbReference type="WBParaSite" id="NBR_0000099401-mRNA-1">
    <property type="protein sequence ID" value="NBR_0000099401-mRNA-1"/>
    <property type="gene ID" value="NBR_0000099401"/>
</dbReference>
<dbReference type="EMBL" id="UYSL01000636">
    <property type="protein sequence ID" value="VDL64167.1"/>
    <property type="molecule type" value="Genomic_DNA"/>
</dbReference>
<sequence>MDCIKRILDFLAVDCMPVTLYRMGKPVDSRPRLLKVVMPNSFFANLLLKRAHRLKAFPVPRVFIRPSLSQAERERRTAKLHSIPVMGSSQTSANTCVVHEANVVVSQTPSHDVVQSNTVHSNVVSAPINQSQGNL</sequence>
<gene>
    <name evidence="1" type="ORF">NBR_LOCUS995</name>
</gene>
<reference evidence="3" key="1">
    <citation type="submission" date="2017-02" db="UniProtKB">
        <authorList>
            <consortium name="WormBaseParasite"/>
        </authorList>
    </citation>
    <scope>IDENTIFICATION</scope>
</reference>
<evidence type="ECO:0000313" key="1">
    <source>
        <dbReference type="EMBL" id="VDL64167.1"/>
    </source>
</evidence>
<reference evidence="1 2" key="2">
    <citation type="submission" date="2018-11" db="EMBL/GenBank/DDBJ databases">
        <authorList>
            <consortium name="Pathogen Informatics"/>
        </authorList>
    </citation>
    <scope>NUCLEOTIDE SEQUENCE [LARGE SCALE GENOMIC DNA]</scope>
</reference>
<organism evidence="3">
    <name type="scientific">Nippostrongylus brasiliensis</name>
    <name type="common">Rat hookworm</name>
    <dbReference type="NCBI Taxonomy" id="27835"/>
    <lineage>
        <taxon>Eukaryota</taxon>
        <taxon>Metazoa</taxon>
        <taxon>Ecdysozoa</taxon>
        <taxon>Nematoda</taxon>
        <taxon>Chromadorea</taxon>
        <taxon>Rhabditida</taxon>
        <taxon>Rhabditina</taxon>
        <taxon>Rhabditomorpha</taxon>
        <taxon>Strongyloidea</taxon>
        <taxon>Heligmosomidae</taxon>
        <taxon>Nippostrongylus</taxon>
    </lineage>
</organism>
<evidence type="ECO:0000313" key="2">
    <source>
        <dbReference type="Proteomes" id="UP000271162"/>
    </source>
</evidence>
<keyword evidence="2" id="KW-1185">Reference proteome</keyword>
<dbReference type="Proteomes" id="UP000271162">
    <property type="component" value="Unassembled WGS sequence"/>
</dbReference>
<protein>
    <submittedName>
        <fullName evidence="1 3">Uncharacterized protein</fullName>
    </submittedName>
</protein>
<proteinExistence type="predicted"/>
<accession>A0A0N4XEP2</accession>
<name>A0A0N4XEP2_NIPBR</name>
<evidence type="ECO:0000313" key="3">
    <source>
        <dbReference type="WBParaSite" id="NBR_0000099401-mRNA-1"/>
    </source>
</evidence>
<dbReference type="AlphaFoldDB" id="A0A0N4XEP2"/>